<dbReference type="Gene3D" id="3.40.50.720">
    <property type="entry name" value="NAD(P)-binding Rossmann-like Domain"/>
    <property type="match status" value="1"/>
</dbReference>
<comment type="subunit">
    <text evidence="12">Homotetramer.</text>
</comment>
<dbReference type="Pfam" id="PF05173">
    <property type="entry name" value="DapB_C"/>
    <property type="match status" value="1"/>
</dbReference>
<dbReference type="RefSeq" id="WP_109351325.1">
    <property type="nucleotide sequence ID" value="NZ_QFRI01000001.1"/>
</dbReference>
<comment type="pathway">
    <text evidence="8 12">Amino-acid biosynthesis; L-lysine biosynthesis via DAP pathway; (S)-tetrahydrodipicolinate from L-aspartate: step 4/4.</text>
</comment>
<keyword evidence="7 12" id="KW-0457">Lysine biosynthesis</keyword>
<evidence type="ECO:0000256" key="12">
    <source>
        <dbReference type="HAMAP-Rule" id="MF_00102"/>
    </source>
</evidence>
<comment type="function">
    <text evidence="12">Catalyzes the conversion of 4-hydroxy-tetrahydrodipicolinate (HTPA) to tetrahydrodipicolinate.</text>
</comment>
<evidence type="ECO:0000259" key="14">
    <source>
        <dbReference type="Pfam" id="PF05173"/>
    </source>
</evidence>
<dbReference type="NCBIfam" id="TIGR00036">
    <property type="entry name" value="dapB"/>
    <property type="match status" value="1"/>
</dbReference>
<dbReference type="InterPro" id="IPR022663">
    <property type="entry name" value="DapB_C"/>
</dbReference>
<evidence type="ECO:0000256" key="3">
    <source>
        <dbReference type="ARBA" id="ARBA00022857"/>
    </source>
</evidence>
<dbReference type="InterPro" id="IPR036291">
    <property type="entry name" value="NAD(P)-bd_dom_sf"/>
</dbReference>
<dbReference type="GO" id="GO:0051287">
    <property type="term" value="F:NAD binding"/>
    <property type="evidence" value="ECO:0007669"/>
    <property type="project" value="UniProtKB-UniRule"/>
</dbReference>
<dbReference type="Proteomes" id="UP000245375">
    <property type="component" value="Unassembled WGS sequence"/>
</dbReference>
<comment type="caution">
    <text evidence="12">Was originally thought to be a dihydrodipicolinate reductase (DHDPR), catalyzing the conversion of dihydrodipicolinate to tetrahydrodipicolinate. However, it was shown in E.coli that the substrate of the enzymatic reaction is not dihydrodipicolinate (DHDP) but in fact (2S,4S)-4-hydroxy-2,3,4,5-tetrahydrodipicolinic acid (HTPA), the product released by the DapA-catalyzed reaction.</text>
</comment>
<dbReference type="GO" id="GO:0050661">
    <property type="term" value="F:NADP binding"/>
    <property type="evidence" value="ECO:0007669"/>
    <property type="project" value="UniProtKB-UniRule"/>
</dbReference>
<dbReference type="PANTHER" id="PTHR20836">
    <property type="entry name" value="DIHYDRODIPICOLINATE REDUCTASE"/>
    <property type="match status" value="1"/>
</dbReference>
<feature type="active site" description="Proton donor/acceptor" evidence="12">
    <location>
        <position position="131"/>
    </location>
</feature>
<keyword evidence="3 12" id="KW-0521">NADP</keyword>
<sequence>MKIALLGYGKMGKTIEQIAIKRGHNVVLTIDKDDNDYDITKADVAIDFSIPTVAFNNISNCINNNVPVISGTTGWLDKYDDAVTLCKEKKGAFIYASNYSLGVNIFFELNKTLAKMMSALKQYNVSMEEIHHTQKLDAPSGTAISLANGVIEQHEGYNNWKLDEKAENTIPITAKRIEDVPGTHTVTYESEVDTISIEHIAHTRQGFALGAVVAAEWIAGKTGVFTMNDVLNIG</sequence>
<dbReference type="UniPathway" id="UPA00034">
    <property type="reaction ID" value="UER00018"/>
</dbReference>
<keyword evidence="2 12" id="KW-0028">Amino-acid biosynthesis</keyword>
<evidence type="ECO:0000256" key="8">
    <source>
        <dbReference type="ARBA" id="ARBA00037922"/>
    </source>
</evidence>
<comment type="catalytic activity">
    <reaction evidence="11 12">
        <text>(S)-2,3,4,5-tetrahydrodipicolinate + NAD(+) + H2O = (2S,4S)-4-hydroxy-2,3,4,5-tetrahydrodipicolinate + NADH + H(+)</text>
        <dbReference type="Rhea" id="RHEA:35323"/>
        <dbReference type="ChEBI" id="CHEBI:15377"/>
        <dbReference type="ChEBI" id="CHEBI:15378"/>
        <dbReference type="ChEBI" id="CHEBI:16845"/>
        <dbReference type="ChEBI" id="CHEBI:57540"/>
        <dbReference type="ChEBI" id="CHEBI:57945"/>
        <dbReference type="ChEBI" id="CHEBI:67139"/>
        <dbReference type="EC" id="1.17.1.8"/>
    </reaction>
</comment>
<proteinExistence type="inferred from homology"/>
<evidence type="ECO:0000256" key="5">
    <source>
        <dbReference type="ARBA" id="ARBA00023002"/>
    </source>
</evidence>
<protein>
    <recommendedName>
        <fullName evidence="9 12">4-hydroxy-tetrahydrodipicolinate reductase</fullName>
        <shortName evidence="12">HTPA reductase</shortName>
        <ecNumber evidence="9 12">1.17.1.8</ecNumber>
    </recommendedName>
</protein>
<dbReference type="PANTHER" id="PTHR20836:SF0">
    <property type="entry name" value="4-HYDROXY-TETRAHYDRODIPICOLINATE REDUCTASE 1, CHLOROPLASTIC-RELATED"/>
    <property type="match status" value="1"/>
</dbReference>
<feature type="domain" description="Dihydrodipicolinate reductase N-terminal" evidence="13">
    <location>
        <begin position="1"/>
        <end position="99"/>
    </location>
</feature>
<dbReference type="GO" id="GO:0009089">
    <property type="term" value="P:lysine biosynthetic process via diaminopimelate"/>
    <property type="evidence" value="ECO:0007669"/>
    <property type="project" value="UniProtKB-UniRule"/>
</dbReference>
<feature type="binding site" evidence="12">
    <location>
        <begin position="71"/>
        <end position="73"/>
    </location>
    <ligand>
        <name>NAD(+)</name>
        <dbReference type="ChEBI" id="CHEBI:57540"/>
    </ligand>
</feature>
<feature type="binding site" evidence="12">
    <location>
        <begin position="96"/>
        <end position="99"/>
    </location>
    <ligand>
        <name>NAD(+)</name>
        <dbReference type="ChEBI" id="CHEBI:57540"/>
    </ligand>
</feature>
<dbReference type="GO" id="GO:0005829">
    <property type="term" value="C:cytosol"/>
    <property type="evidence" value="ECO:0007669"/>
    <property type="project" value="TreeGrafter"/>
</dbReference>
<feature type="binding site" evidence="12">
    <location>
        <position position="32"/>
    </location>
    <ligand>
        <name>NADP(+)</name>
        <dbReference type="ChEBI" id="CHEBI:58349"/>
    </ligand>
</feature>
<organism evidence="15 16">
    <name type="scientific">Algibacter marinivivus</name>
    <dbReference type="NCBI Taxonomy" id="2100723"/>
    <lineage>
        <taxon>Bacteria</taxon>
        <taxon>Pseudomonadati</taxon>
        <taxon>Bacteroidota</taxon>
        <taxon>Flavobacteriia</taxon>
        <taxon>Flavobacteriales</taxon>
        <taxon>Flavobacteriaceae</taxon>
        <taxon>Algibacter</taxon>
    </lineage>
</organism>
<dbReference type="InterPro" id="IPR000846">
    <property type="entry name" value="DapB_N"/>
</dbReference>
<evidence type="ECO:0000313" key="15">
    <source>
        <dbReference type="EMBL" id="PWH83301.1"/>
    </source>
</evidence>
<evidence type="ECO:0000256" key="1">
    <source>
        <dbReference type="ARBA" id="ARBA00006642"/>
    </source>
</evidence>
<evidence type="ECO:0000256" key="7">
    <source>
        <dbReference type="ARBA" id="ARBA00023154"/>
    </source>
</evidence>
<dbReference type="GO" id="GO:0019877">
    <property type="term" value="P:diaminopimelate biosynthetic process"/>
    <property type="evidence" value="ECO:0007669"/>
    <property type="project" value="UniProtKB-UniRule"/>
</dbReference>
<dbReference type="SUPFAM" id="SSF51735">
    <property type="entry name" value="NAD(P)-binding Rossmann-fold domains"/>
    <property type="match status" value="1"/>
</dbReference>
<feature type="binding site" evidence="12">
    <location>
        <position position="132"/>
    </location>
    <ligand>
        <name>(S)-2,3,4,5-tetrahydrodipicolinate</name>
        <dbReference type="ChEBI" id="CHEBI:16845"/>
    </ligand>
</feature>
<dbReference type="Gene3D" id="3.30.360.10">
    <property type="entry name" value="Dihydrodipicolinate Reductase, domain 2"/>
    <property type="match status" value="1"/>
</dbReference>
<dbReference type="GO" id="GO:0016726">
    <property type="term" value="F:oxidoreductase activity, acting on CH or CH2 groups, NAD or NADP as acceptor"/>
    <property type="evidence" value="ECO:0007669"/>
    <property type="project" value="UniProtKB-UniRule"/>
</dbReference>
<evidence type="ECO:0000313" key="16">
    <source>
        <dbReference type="Proteomes" id="UP000245375"/>
    </source>
</evidence>
<feature type="binding site" evidence="12">
    <location>
        <position position="31"/>
    </location>
    <ligand>
        <name>NAD(+)</name>
        <dbReference type="ChEBI" id="CHEBI:57540"/>
    </ligand>
</feature>
<reference evidence="16" key="3">
    <citation type="submission" date="2018-05" db="EMBL/GenBank/DDBJ databases">
        <authorList>
            <person name="Lu D."/>
        </authorList>
    </citation>
    <scope>NUCLEOTIDE SEQUENCE [LARGE SCALE GENOMIC DNA]</scope>
    <source>
        <strain evidence="16">ZY111</strain>
    </source>
</reference>
<dbReference type="HAMAP" id="MF_00102">
    <property type="entry name" value="DapB"/>
    <property type="match status" value="1"/>
</dbReference>
<comment type="catalytic activity">
    <reaction evidence="10 12">
        <text>(S)-2,3,4,5-tetrahydrodipicolinate + NADP(+) + H2O = (2S,4S)-4-hydroxy-2,3,4,5-tetrahydrodipicolinate + NADPH + H(+)</text>
        <dbReference type="Rhea" id="RHEA:35331"/>
        <dbReference type="ChEBI" id="CHEBI:15377"/>
        <dbReference type="ChEBI" id="CHEBI:15378"/>
        <dbReference type="ChEBI" id="CHEBI:16845"/>
        <dbReference type="ChEBI" id="CHEBI:57783"/>
        <dbReference type="ChEBI" id="CHEBI:58349"/>
        <dbReference type="ChEBI" id="CHEBI:67139"/>
        <dbReference type="EC" id="1.17.1.8"/>
    </reaction>
</comment>
<dbReference type="AlphaFoldDB" id="A0A2U2X6A4"/>
<evidence type="ECO:0000256" key="2">
    <source>
        <dbReference type="ARBA" id="ARBA00022605"/>
    </source>
</evidence>
<gene>
    <name evidence="12 15" type="primary">dapB</name>
    <name evidence="15" type="ORF">DIS18_01750</name>
</gene>
<dbReference type="InterPro" id="IPR023940">
    <property type="entry name" value="DHDPR_bac"/>
</dbReference>
<evidence type="ECO:0000256" key="9">
    <source>
        <dbReference type="ARBA" id="ARBA00038983"/>
    </source>
</evidence>
<keyword evidence="4 12" id="KW-0220">Diaminopimelate biosynthesis</keyword>
<accession>A0A2U2X6A4</accession>
<dbReference type="SUPFAM" id="SSF55347">
    <property type="entry name" value="Glyceraldehyde-3-phosphate dehydrogenase-like, C-terminal domain"/>
    <property type="match status" value="1"/>
</dbReference>
<dbReference type="OrthoDB" id="9790352at2"/>
<comment type="subcellular location">
    <subcellularLocation>
        <location evidence="12">Cytoplasm</location>
    </subcellularLocation>
</comment>
<reference evidence="16" key="1">
    <citation type="submission" date="2018-05" db="EMBL/GenBank/DDBJ databases">
        <title>Algibacter marinivivus sp. nov., isolated from sample around a algae.</title>
        <authorList>
            <person name="Lu D."/>
        </authorList>
    </citation>
    <scope>NUCLEOTIDE SEQUENCE [LARGE SCALE GENOMIC DNA]</scope>
    <source>
        <strain evidence="16">ZY111</strain>
    </source>
</reference>
<evidence type="ECO:0000256" key="6">
    <source>
        <dbReference type="ARBA" id="ARBA00023027"/>
    </source>
</evidence>
<dbReference type="PIRSF" id="PIRSF000161">
    <property type="entry name" value="DHPR"/>
    <property type="match status" value="1"/>
</dbReference>
<keyword evidence="16" id="KW-1185">Reference proteome</keyword>
<dbReference type="Pfam" id="PF01113">
    <property type="entry name" value="DapB_N"/>
    <property type="match status" value="1"/>
</dbReference>
<evidence type="ECO:0000256" key="4">
    <source>
        <dbReference type="ARBA" id="ARBA00022915"/>
    </source>
</evidence>
<feature type="binding site" evidence="12">
    <location>
        <begin position="141"/>
        <end position="142"/>
    </location>
    <ligand>
        <name>(S)-2,3,4,5-tetrahydrodipicolinate</name>
        <dbReference type="ChEBI" id="CHEBI:16845"/>
    </ligand>
</feature>
<comment type="similarity">
    <text evidence="1 12">Belongs to the DapB family.</text>
</comment>
<dbReference type="GO" id="GO:0008839">
    <property type="term" value="F:4-hydroxy-tetrahydrodipicolinate reductase"/>
    <property type="evidence" value="ECO:0007669"/>
    <property type="project" value="UniProtKB-UniRule"/>
</dbReference>
<name>A0A2U2X6A4_9FLAO</name>
<evidence type="ECO:0000256" key="11">
    <source>
        <dbReference type="ARBA" id="ARBA00049396"/>
    </source>
</evidence>
<keyword evidence="6 12" id="KW-0520">NAD</keyword>
<dbReference type="EMBL" id="QFRI01000001">
    <property type="protein sequence ID" value="PWH83301.1"/>
    <property type="molecule type" value="Genomic_DNA"/>
</dbReference>
<comment type="caution">
    <text evidence="15">The sequence shown here is derived from an EMBL/GenBank/DDBJ whole genome shotgun (WGS) entry which is preliminary data.</text>
</comment>
<evidence type="ECO:0000259" key="13">
    <source>
        <dbReference type="Pfam" id="PF01113"/>
    </source>
</evidence>
<feature type="domain" description="Dihydrodipicolinate reductase C-terminal" evidence="14">
    <location>
        <begin position="102"/>
        <end position="231"/>
    </location>
</feature>
<keyword evidence="12" id="KW-0963">Cytoplasm</keyword>
<evidence type="ECO:0000256" key="10">
    <source>
        <dbReference type="ARBA" id="ARBA00049080"/>
    </source>
</evidence>
<reference evidence="15 16" key="2">
    <citation type="submission" date="2018-05" db="EMBL/GenBank/DDBJ databases">
        <title>Algibacter marinivivus sp. nov., isolated from sample around a algae.</title>
        <authorList>
            <person name="Zhong X."/>
        </authorList>
    </citation>
    <scope>NUCLEOTIDE SEQUENCE [LARGE SCALE GENOMIC DNA]</scope>
    <source>
        <strain evidence="15 16">ZY111</strain>
    </source>
</reference>
<feature type="active site" description="Proton donor" evidence="12">
    <location>
        <position position="135"/>
    </location>
</feature>
<dbReference type="EC" id="1.17.1.8" evidence="9 12"/>
<comment type="caution">
    <text evidence="12">Lacks conserved residue(s) required for the propagation of feature annotation.</text>
</comment>
<keyword evidence="5 12" id="KW-0560">Oxidoreductase</keyword>